<evidence type="ECO:0000256" key="1">
    <source>
        <dbReference type="SAM" id="MobiDB-lite"/>
    </source>
</evidence>
<evidence type="ECO:0000313" key="2">
    <source>
        <dbReference type="EMBL" id="GFO42928.1"/>
    </source>
</evidence>
<feature type="region of interest" description="Disordered" evidence="1">
    <location>
        <begin position="28"/>
        <end position="89"/>
    </location>
</feature>
<protein>
    <submittedName>
        <fullName evidence="2">Uncharacterized protein</fullName>
    </submittedName>
</protein>
<organism evidence="2 3">
    <name type="scientific">Plakobranchus ocellatus</name>
    <dbReference type="NCBI Taxonomy" id="259542"/>
    <lineage>
        <taxon>Eukaryota</taxon>
        <taxon>Metazoa</taxon>
        <taxon>Spiralia</taxon>
        <taxon>Lophotrochozoa</taxon>
        <taxon>Mollusca</taxon>
        <taxon>Gastropoda</taxon>
        <taxon>Heterobranchia</taxon>
        <taxon>Euthyneura</taxon>
        <taxon>Panpulmonata</taxon>
        <taxon>Sacoglossa</taxon>
        <taxon>Placobranchoidea</taxon>
        <taxon>Plakobranchidae</taxon>
        <taxon>Plakobranchus</taxon>
    </lineage>
</organism>
<dbReference type="AlphaFoldDB" id="A0AAV4DFB6"/>
<dbReference type="Proteomes" id="UP000735302">
    <property type="component" value="Unassembled WGS sequence"/>
</dbReference>
<gene>
    <name evidence="2" type="ORF">PoB_006943300</name>
</gene>
<keyword evidence="3" id="KW-1185">Reference proteome</keyword>
<name>A0AAV4DFB6_9GAST</name>
<accession>A0AAV4DFB6</accession>
<feature type="compositionally biased region" description="Low complexity" evidence="1">
    <location>
        <begin position="63"/>
        <end position="82"/>
    </location>
</feature>
<evidence type="ECO:0000313" key="3">
    <source>
        <dbReference type="Proteomes" id="UP000735302"/>
    </source>
</evidence>
<sequence length="156" mass="17414">MKANYFPAPNYSESAPFKRQKLLITLDPPGFSRRGRGHGVPKGQYSLYDRLPTNGPPKDHGTRTTTTPGTTTTTTPRKSTTSSIPFRDEGAPVTTASLRLVTLTLQQHANISHSICMVPRKWKYGKIILLTGTDSTRVVLKQCCKRKCPKKPFWRA</sequence>
<proteinExistence type="predicted"/>
<dbReference type="EMBL" id="BLXT01007821">
    <property type="protein sequence ID" value="GFO42928.1"/>
    <property type="molecule type" value="Genomic_DNA"/>
</dbReference>
<reference evidence="2 3" key="1">
    <citation type="journal article" date="2021" name="Elife">
        <title>Chloroplast acquisition without the gene transfer in kleptoplastic sea slugs, Plakobranchus ocellatus.</title>
        <authorList>
            <person name="Maeda T."/>
            <person name="Takahashi S."/>
            <person name="Yoshida T."/>
            <person name="Shimamura S."/>
            <person name="Takaki Y."/>
            <person name="Nagai Y."/>
            <person name="Toyoda A."/>
            <person name="Suzuki Y."/>
            <person name="Arimoto A."/>
            <person name="Ishii H."/>
            <person name="Satoh N."/>
            <person name="Nishiyama T."/>
            <person name="Hasebe M."/>
            <person name="Maruyama T."/>
            <person name="Minagawa J."/>
            <person name="Obokata J."/>
            <person name="Shigenobu S."/>
        </authorList>
    </citation>
    <scope>NUCLEOTIDE SEQUENCE [LARGE SCALE GENOMIC DNA]</scope>
</reference>
<comment type="caution">
    <text evidence="2">The sequence shown here is derived from an EMBL/GenBank/DDBJ whole genome shotgun (WGS) entry which is preliminary data.</text>
</comment>